<comment type="caution">
    <text evidence="2">The sequence shown here is derived from an EMBL/GenBank/DDBJ whole genome shotgun (WGS) entry which is preliminary data.</text>
</comment>
<evidence type="ECO:0000313" key="2">
    <source>
        <dbReference type="EMBL" id="MBO9205445.1"/>
    </source>
</evidence>
<proteinExistence type="predicted"/>
<organism evidence="2 3">
    <name type="scientific">Niastella soli</name>
    <dbReference type="NCBI Taxonomy" id="2821487"/>
    <lineage>
        <taxon>Bacteria</taxon>
        <taxon>Pseudomonadati</taxon>
        <taxon>Bacteroidota</taxon>
        <taxon>Chitinophagia</taxon>
        <taxon>Chitinophagales</taxon>
        <taxon>Chitinophagaceae</taxon>
        <taxon>Niastella</taxon>
    </lineage>
</organism>
<evidence type="ECO:0000313" key="3">
    <source>
        <dbReference type="Proteomes" id="UP000677244"/>
    </source>
</evidence>
<name>A0ABS3Z5J8_9BACT</name>
<dbReference type="EMBL" id="JAGHKO010000024">
    <property type="protein sequence ID" value="MBO9205445.1"/>
    <property type="molecule type" value="Genomic_DNA"/>
</dbReference>
<sequence length="73" mass="8093">MKRVVLYLLGLFFLCLAFCKSPMPVTFNPDDQTNANGTIGSAKQTNQLPPKNNNVRIKADTIKLPNDTVVTKQ</sequence>
<accession>A0ABS3Z5J8</accession>
<evidence type="ECO:0000256" key="1">
    <source>
        <dbReference type="SAM" id="SignalP"/>
    </source>
</evidence>
<protein>
    <submittedName>
        <fullName evidence="2">Uncharacterized protein</fullName>
    </submittedName>
</protein>
<dbReference type="Proteomes" id="UP000677244">
    <property type="component" value="Unassembled WGS sequence"/>
</dbReference>
<keyword evidence="3" id="KW-1185">Reference proteome</keyword>
<dbReference type="RefSeq" id="WP_209145017.1">
    <property type="nucleotide sequence ID" value="NZ_JAGHKO010000024.1"/>
</dbReference>
<feature type="chain" id="PRO_5047447708" evidence="1">
    <location>
        <begin position="18"/>
        <end position="73"/>
    </location>
</feature>
<reference evidence="2 3" key="1">
    <citation type="submission" date="2021-03" db="EMBL/GenBank/DDBJ databases">
        <title>Assistant Professor.</title>
        <authorList>
            <person name="Huq M.A."/>
        </authorList>
    </citation>
    <scope>NUCLEOTIDE SEQUENCE [LARGE SCALE GENOMIC DNA]</scope>
    <source>
        <strain evidence="2 3">MAH-29</strain>
    </source>
</reference>
<keyword evidence="1" id="KW-0732">Signal</keyword>
<feature type="signal peptide" evidence="1">
    <location>
        <begin position="1"/>
        <end position="17"/>
    </location>
</feature>
<gene>
    <name evidence="2" type="ORF">J7I42_34465</name>
</gene>